<evidence type="ECO:0000313" key="1">
    <source>
        <dbReference type="EMBL" id="MFK2904990.1"/>
    </source>
</evidence>
<evidence type="ECO:0008006" key="3">
    <source>
        <dbReference type="Google" id="ProtNLM"/>
    </source>
</evidence>
<accession>A0ABW8JXL9</accession>
<gene>
    <name evidence="1" type="ORF">ISP17_13595</name>
</gene>
<dbReference type="Proteomes" id="UP001620460">
    <property type="component" value="Unassembled WGS sequence"/>
</dbReference>
<dbReference type="EMBL" id="JADIKM010000003">
    <property type="protein sequence ID" value="MFK2904990.1"/>
    <property type="molecule type" value="Genomic_DNA"/>
</dbReference>
<evidence type="ECO:0000313" key="2">
    <source>
        <dbReference type="Proteomes" id="UP001620460"/>
    </source>
</evidence>
<comment type="caution">
    <text evidence="1">The sequence shown here is derived from an EMBL/GenBank/DDBJ whole genome shotgun (WGS) entry which is preliminary data.</text>
</comment>
<proteinExistence type="predicted"/>
<dbReference type="RefSeq" id="WP_404634009.1">
    <property type="nucleotide sequence ID" value="NZ_JADIKM010000003.1"/>
</dbReference>
<keyword evidence="2" id="KW-1185">Reference proteome</keyword>
<sequence>MGLQVLAQLARRDGRPVRHRLVAVIACAVLAACSVRPDGSNGQRRDITLPDISYEQAYHRANDYLNQCVRGFVGLSPNVTTGNLYANEKRGELQTANGSGLVVLRLTVSADNAGSRASIVTIKRAGSWNSKDLDAIEAAMRSGAIVCK</sequence>
<organism evidence="1 2">
    <name type="scientific">Dyella ginsengisoli</name>
    <dbReference type="NCBI Taxonomy" id="363848"/>
    <lineage>
        <taxon>Bacteria</taxon>
        <taxon>Pseudomonadati</taxon>
        <taxon>Pseudomonadota</taxon>
        <taxon>Gammaproteobacteria</taxon>
        <taxon>Lysobacterales</taxon>
        <taxon>Rhodanobacteraceae</taxon>
        <taxon>Dyella</taxon>
    </lineage>
</organism>
<reference evidence="1 2" key="1">
    <citation type="submission" date="2020-10" db="EMBL/GenBank/DDBJ databases">
        <title>Phylogeny of dyella-like bacteria.</title>
        <authorList>
            <person name="Fu J."/>
        </authorList>
    </citation>
    <scope>NUCLEOTIDE SEQUENCE [LARGE SCALE GENOMIC DNA]</scope>
    <source>
        <strain evidence="1 2">Gsoil3046</strain>
    </source>
</reference>
<name>A0ABW8JXL9_9GAMM</name>
<protein>
    <recommendedName>
        <fullName evidence="3">Lipoprotein</fullName>
    </recommendedName>
</protein>